<protein>
    <submittedName>
        <fullName evidence="2">Uncharacterized protein</fullName>
    </submittedName>
</protein>
<dbReference type="STRING" id="1352936.M878_44725"/>
<accession>V6JF18</accession>
<dbReference type="Proteomes" id="UP000017984">
    <property type="component" value="Chromosome"/>
</dbReference>
<evidence type="ECO:0000256" key="1">
    <source>
        <dbReference type="SAM" id="MobiDB-lite"/>
    </source>
</evidence>
<dbReference type="EMBL" id="AWQX01000391">
    <property type="protein sequence ID" value="EST18425.1"/>
    <property type="molecule type" value="Genomic_DNA"/>
</dbReference>
<feature type="region of interest" description="Disordered" evidence="1">
    <location>
        <begin position="109"/>
        <end position="168"/>
    </location>
</feature>
<dbReference type="PATRIC" id="fig|1352936.5.peg.9290"/>
<reference evidence="2 3" key="1">
    <citation type="journal article" date="2014" name="Genome Announc.">
        <title>Draft Genome Sequence of Streptomyces roseochromogenes subsp. oscitans DS 12.976, Producer of the Aminocoumarin Antibiotic Clorobiocin.</title>
        <authorList>
            <person name="Ruckert C."/>
            <person name="Kalinowski J."/>
            <person name="Heide L."/>
            <person name="Apel A.K."/>
        </authorList>
    </citation>
    <scope>NUCLEOTIDE SEQUENCE [LARGE SCALE GENOMIC DNA]</scope>
    <source>
        <strain evidence="2 3">DS 12.976</strain>
    </source>
</reference>
<name>V6JF18_STRRC</name>
<gene>
    <name evidence="2" type="ORF">M878_44725</name>
</gene>
<comment type="caution">
    <text evidence="2">The sequence shown here is derived from an EMBL/GenBank/DDBJ whole genome shotgun (WGS) entry which is preliminary data.</text>
</comment>
<dbReference type="HOGENOM" id="CLU_1585587_0_0_11"/>
<evidence type="ECO:0000313" key="3">
    <source>
        <dbReference type="Proteomes" id="UP000017984"/>
    </source>
</evidence>
<dbReference type="AlphaFoldDB" id="V6JF18"/>
<feature type="compositionally biased region" description="Gly residues" evidence="1">
    <location>
        <begin position="121"/>
        <end position="142"/>
    </location>
</feature>
<feature type="compositionally biased region" description="Basic and acidic residues" evidence="1">
    <location>
        <begin position="158"/>
        <end position="168"/>
    </location>
</feature>
<organism evidence="2 3">
    <name type="scientific">Streptomyces roseochromogenus subsp. oscitans DS 12.976</name>
    <dbReference type="NCBI Taxonomy" id="1352936"/>
    <lineage>
        <taxon>Bacteria</taxon>
        <taxon>Bacillati</taxon>
        <taxon>Actinomycetota</taxon>
        <taxon>Actinomycetes</taxon>
        <taxon>Kitasatosporales</taxon>
        <taxon>Streptomycetaceae</taxon>
        <taxon>Streptomyces</taxon>
    </lineage>
</organism>
<sequence>MLCDAATGARMAHRVLIPMATAAEVPTLAEQPDAEISDLYRQLAEAGLSLSLTQRCVQDTQVGLAEDAGLSRAAARAAVSARVAEARAAVTQAAGRRRRAERGDRFVAAVGGGRLQDRGDQTGGRGEGQGGQGGGRGLGGEHAGQRAAVDVSGQVQGAREDGGRWRTG</sequence>
<proteinExistence type="predicted"/>
<evidence type="ECO:0000313" key="2">
    <source>
        <dbReference type="EMBL" id="EST18425.1"/>
    </source>
</evidence>
<keyword evidence="3" id="KW-1185">Reference proteome</keyword>